<evidence type="ECO:0000313" key="5">
    <source>
        <dbReference type="Proteomes" id="UP001353858"/>
    </source>
</evidence>
<comment type="caution">
    <text evidence="4">The sequence shown here is derived from an EMBL/GenBank/DDBJ whole genome shotgun (WGS) entry which is preliminary data.</text>
</comment>
<keyword evidence="5" id="KW-1185">Reference proteome</keyword>
<dbReference type="Gene3D" id="1.10.238.10">
    <property type="entry name" value="EF-hand"/>
    <property type="match status" value="1"/>
</dbReference>
<evidence type="ECO:0000256" key="2">
    <source>
        <dbReference type="SAM" id="MobiDB-lite"/>
    </source>
</evidence>
<dbReference type="InterPro" id="IPR002048">
    <property type="entry name" value="EF_hand_dom"/>
</dbReference>
<dbReference type="Proteomes" id="UP001353858">
    <property type="component" value="Unassembled WGS sequence"/>
</dbReference>
<feature type="domain" description="EF-hand" evidence="3">
    <location>
        <begin position="361"/>
        <end position="396"/>
    </location>
</feature>
<dbReference type="PROSITE" id="PS50222">
    <property type="entry name" value="EF_HAND_2"/>
    <property type="match status" value="1"/>
</dbReference>
<proteinExistence type="predicted"/>
<feature type="region of interest" description="Disordered" evidence="2">
    <location>
        <begin position="248"/>
        <end position="275"/>
    </location>
</feature>
<dbReference type="InterPro" id="IPR011992">
    <property type="entry name" value="EF-hand-dom_pair"/>
</dbReference>
<dbReference type="EMBL" id="JARPUR010000006">
    <property type="protein sequence ID" value="KAK4874557.1"/>
    <property type="molecule type" value="Genomic_DNA"/>
</dbReference>
<dbReference type="AlphaFoldDB" id="A0AAN7P0Q0"/>
<name>A0AAN7P0Q0_9COLE</name>
<organism evidence="4 5">
    <name type="scientific">Aquatica leii</name>
    <dbReference type="NCBI Taxonomy" id="1421715"/>
    <lineage>
        <taxon>Eukaryota</taxon>
        <taxon>Metazoa</taxon>
        <taxon>Ecdysozoa</taxon>
        <taxon>Arthropoda</taxon>
        <taxon>Hexapoda</taxon>
        <taxon>Insecta</taxon>
        <taxon>Pterygota</taxon>
        <taxon>Neoptera</taxon>
        <taxon>Endopterygota</taxon>
        <taxon>Coleoptera</taxon>
        <taxon>Polyphaga</taxon>
        <taxon>Elateriformia</taxon>
        <taxon>Elateroidea</taxon>
        <taxon>Lampyridae</taxon>
        <taxon>Luciolinae</taxon>
        <taxon>Aquatica</taxon>
    </lineage>
</organism>
<dbReference type="SUPFAM" id="SSF47473">
    <property type="entry name" value="EF-hand"/>
    <property type="match status" value="1"/>
</dbReference>
<evidence type="ECO:0000313" key="4">
    <source>
        <dbReference type="EMBL" id="KAK4874557.1"/>
    </source>
</evidence>
<reference evidence="5" key="1">
    <citation type="submission" date="2023-01" db="EMBL/GenBank/DDBJ databases">
        <title>Key to firefly adult light organ development and bioluminescence: homeobox transcription factors regulate luciferase expression and transportation to peroxisome.</title>
        <authorList>
            <person name="Fu X."/>
        </authorList>
    </citation>
    <scope>NUCLEOTIDE SEQUENCE [LARGE SCALE GENOMIC DNA]</scope>
</reference>
<evidence type="ECO:0000256" key="1">
    <source>
        <dbReference type="ARBA" id="ARBA00022837"/>
    </source>
</evidence>
<dbReference type="GO" id="GO:0005509">
    <property type="term" value="F:calcium ion binding"/>
    <property type="evidence" value="ECO:0007669"/>
    <property type="project" value="InterPro"/>
</dbReference>
<dbReference type="InterPro" id="IPR018247">
    <property type="entry name" value="EF_Hand_1_Ca_BS"/>
</dbReference>
<keyword evidence="1" id="KW-0106">Calcium</keyword>
<sequence length="432" mass="48191">MSKFEQSQNSEFLQEKRKLLYWISMLSPNEENTQNINLDVPELSVLLQIMGYKFETFENIDKTDDQNMLSTIELKCNVSGTISKFSKSLSACKCPTEEEINKVQVWSVTGSSNLSSQNSINSSTSSLIPTISKGKIELISYVMAKIFNIINDKDSIEKASTEDLSQNTLLTRYRSLDTLKGTSTPIDNVLQRTKSWEVGAPLHASSPTANVTQTLSQVSLDADSSDYVRDLQEIKKLIEEKLDKFESATKHKPKKRLSDIKPVPPSKDTNTPRKIITPKRLLSSRGDKTVIASSSSYRTPVLRPPIKPTGSDSVRTKKTLIADKNETLFKSKIGTTSKIKSSIGLNTATRSALLESLGDENTTDIRREKFDEADSDSNGWINYDEFLSLVYNFDSPQANKLNGLGKLCYDVAENIKFVSSLSVGEQLEYGLF</sequence>
<evidence type="ECO:0000259" key="3">
    <source>
        <dbReference type="PROSITE" id="PS50222"/>
    </source>
</evidence>
<dbReference type="PROSITE" id="PS00018">
    <property type="entry name" value="EF_HAND_1"/>
    <property type="match status" value="1"/>
</dbReference>
<accession>A0AAN7P0Q0</accession>
<protein>
    <recommendedName>
        <fullName evidence="3">EF-hand domain-containing protein</fullName>
    </recommendedName>
</protein>
<gene>
    <name evidence="4" type="ORF">RN001_013917</name>
</gene>